<dbReference type="PROSITE" id="PS51257">
    <property type="entry name" value="PROKAR_LIPOPROTEIN"/>
    <property type="match status" value="1"/>
</dbReference>
<reference evidence="1 2" key="1">
    <citation type="submission" date="2019-04" db="EMBL/GenBank/DDBJ databases">
        <authorList>
            <person name="Li Y."/>
            <person name="Wang J."/>
        </authorList>
    </citation>
    <scope>NUCLEOTIDE SEQUENCE [LARGE SCALE GENOMIC DNA]</scope>
    <source>
        <strain evidence="1 2">DSM 14668</strain>
    </source>
</reference>
<organism evidence="1 2">
    <name type="scientific">Polyangium fumosum</name>
    <dbReference type="NCBI Taxonomy" id="889272"/>
    <lineage>
        <taxon>Bacteria</taxon>
        <taxon>Pseudomonadati</taxon>
        <taxon>Myxococcota</taxon>
        <taxon>Polyangia</taxon>
        <taxon>Polyangiales</taxon>
        <taxon>Polyangiaceae</taxon>
        <taxon>Polyangium</taxon>
    </lineage>
</organism>
<dbReference type="EMBL" id="SSMQ01000004">
    <property type="protein sequence ID" value="TKD12189.1"/>
    <property type="molecule type" value="Genomic_DNA"/>
</dbReference>
<evidence type="ECO:0000313" key="1">
    <source>
        <dbReference type="EMBL" id="TKD12189.1"/>
    </source>
</evidence>
<comment type="caution">
    <text evidence="1">The sequence shown here is derived from an EMBL/GenBank/DDBJ whole genome shotgun (WGS) entry which is preliminary data.</text>
</comment>
<gene>
    <name evidence="1" type="ORF">E8A74_06170</name>
</gene>
<dbReference type="AlphaFoldDB" id="A0A4U1JHV2"/>
<name>A0A4U1JHV2_9BACT</name>
<evidence type="ECO:0000313" key="2">
    <source>
        <dbReference type="Proteomes" id="UP000309215"/>
    </source>
</evidence>
<accession>A0A4U1JHV2</accession>
<protein>
    <submittedName>
        <fullName evidence="1">Uncharacterized protein</fullName>
    </submittedName>
</protein>
<sequence length="180" mass="19120">MSKGDIMRRRSIFASAFVTSCIVGPSMVGCSADTEAPQNTFEVSSDVQAGNPEALAIREPFSGPEGVGEASSALTRTEFAEAHCPVGIDFCGLDLSGNRTIRSDGRVERVAGVVDVLEGSVRLRVFRDRAGTAELLTTRIVSAGNLVPYDARVSGIDRRIRVIIDQAGNAVYHLSVNFSG</sequence>
<dbReference type="Proteomes" id="UP000309215">
    <property type="component" value="Unassembled WGS sequence"/>
</dbReference>
<proteinExistence type="predicted"/>
<keyword evidence="2" id="KW-1185">Reference proteome</keyword>
<dbReference type="RefSeq" id="WP_136927983.1">
    <property type="nucleotide sequence ID" value="NZ_SSMQ01000004.1"/>
</dbReference>